<dbReference type="Pfam" id="PF00581">
    <property type="entry name" value="Rhodanese"/>
    <property type="match status" value="1"/>
</dbReference>
<dbReference type="PROSITE" id="PS50055">
    <property type="entry name" value="TYR_PHOSPHATASE_PTP"/>
    <property type="match status" value="1"/>
</dbReference>
<comment type="similarity">
    <text evidence="1">Belongs to the protein-tyrosine phosphatase family. Non-receptor class subfamily.</text>
</comment>
<dbReference type="SUPFAM" id="SSF52799">
    <property type="entry name" value="(Phosphotyrosine protein) phosphatases II"/>
    <property type="match status" value="1"/>
</dbReference>
<evidence type="ECO:0000256" key="1">
    <source>
        <dbReference type="ARBA" id="ARBA00009649"/>
    </source>
</evidence>
<evidence type="ECO:0000259" key="4">
    <source>
        <dbReference type="PROSITE" id="PS50055"/>
    </source>
</evidence>
<dbReference type="SMART" id="SM00194">
    <property type="entry name" value="PTPc"/>
    <property type="match status" value="1"/>
</dbReference>
<keyword evidence="8" id="KW-1185">Reference proteome</keyword>
<feature type="region of interest" description="Disordered" evidence="3">
    <location>
        <begin position="730"/>
        <end position="762"/>
    </location>
</feature>
<dbReference type="Gene3D" id="3.40.250.10">
    <property type="entry name" value="Rhodanese-like domain"/>
    <property type="match status" value="1"/>
</dbReference>
<name>A0AAI9SYJ7_9ASCO</name>
<dbReference type="PROSITE" id="PS50206">
    <property type="entry name" value="RHODANESE_3"/>
    <property type="match status" value="1"/>
</dbReference>
<feature type="compositionally biased region" description="Polar residues" evidence="3">
    <location>
        <begin position="692"/>
        <end position="707"/>
    </location>
</feature>
<proteinExistence type="inferred from homology"/>
<feature type="domain" description="Tyrosine specific protein phosphatases" evidence="5">
    <location>
        <begin position="570"/>
        <end position="653"/>
    </location>
</feature>
<dbReference type="SUPFAM" id="SSF52821">
    <property type="entry name" value="Rhodanese/Cell cycle control phosphatase"/>
    <property type="match status" value="1"/>
</dbReference>
<dbReference type="PRINTS" id="PR00700">
    <property type="entry name" value="PRTYPHPHTASE"/>
</dbReference>
<dbReference type="InterPro" id="IPR003595">
    <property type="entry name" value="Tyr_Pase_cat"/>
</dbReference>
<evidence type="ECO:0000256" key="3">
    <source>
        <dbReference type="SAM" id="MobiDB-lite"/>
    </source>
</evidence>
<feature type="region of interest" description="Disordered" evidence="3">
    <location>
        <begin position="670"/>
        <end position="707"/>
    </location>
</feature>
<dbReference type="InterPro" id="IPR036873">
    <property type="entry name" value="Rhodanese-like_dom_sf"/>
</dbReference>
<dbReference type="InterPro" id="IPR029021">
    <property type="entry name" value="Prot-tyrosine_phosphatase-like"/>
</dbReference>
<dbReference type="InterPro" id="IPR016130">
    <property type="entry name" value="Tyr_Pase_AS"/>
</dbReference>
<dbReference type="GeneID" id="73379213"/>
<evidence type="ECO:0000313" key="7">
    <source>
        <dbReference type="EMBL" id="KAI3405578.2"/>
    </source>
</evidence>
<protein>
    <recommendedName>
        <fullName evidence="2">protein-tyrosine-phosphatase</fullName>
        <ecNumber evidence="2">3.1.3.48</ecNumber>
    </recommendedName>
</protein>
<comment type="caution">
    <text evidence="7">The sequence shown here is derived from an EMBL/GenBank/DDBJ whole genome shotgun (WGS) entry which is preliminary data.</text>
</comment>
<dbReference type="SMART" id="SM00404">
    <property type="entry name" value="PTPc_motif"/>
    <property type="match status" value="1"/>
</dbReference>
<dbReference type="InterPro" id="IPR050348">
    <property type="entry name" value="Protein-Tyr_Phosphatase"/>
</dbReference>
<dbReference type="PROSITE" id="PS50056">
    <property type="entry name" value="TYR_PHOSPHATASE_2"/>
    <property type="match status" value="1"/>
</dbReference>
<dbReference type="AlphaFoldDB" id="A0AAI9SYJ7"/>
<organism evidence="7 8">
    <name type="scientific">Candida oxycetoniae</name>
    <dbReference type="NCBI Taxonomy" id="497107"/>
    <lineage>
        <taxon>Eukaryota</taxon>
        <taxon>Fungi</taxon>
        <taxon>Dikarya</taxon>
        <taxon>Ascomycota</taxon>
        <taxon>Saccharomycotina</taxon>
        <taxon>Pichiomycetes</taxon>
        <taxon>Debaryomycetaceae</taxon>
        <taxon>Candida/Lodderomyces clade</taxon>
        <taxon>Candida</taxon>
    </lineage>
</organism>
<gene>
    <name evidence="7" type="ORF">KGF56_001596</name>
</gene>
<evidence type="ECO:0000259" key="5">
    <source>
        <dbReference type="PROSITE" id="PS50056"/>
    </source>
</evidence>
<feature type="compositionally biased region" description="Basic and acidic residues" evidence="3">
    <location>
        <begin position="672"/>
        <end position="688"/>
    </location>
</feature>
<evidence type="ECO:0000313" key="8">
    <source>
        <dbReference type="Proteomes" id="UP001202479"/>
    </source>
</evidence>
<dbReference type="GO" id="GO:0004725">
    <property type="term" value="F:protein tyrosine phosphatase activity"/>
    <property type="evidence" value="ECO:0007669"/>
    <property type="project" value="UniProtKB-EC"/>
</dbReference>
<sequence length="793" mass="89632">MTSVPNTPTHNKVVSHQDFKELTLSPQAEEQPNLDSYFDCNSISKKRGLQQLSKPYPIPKTLLPLPPTSISSLSSLPQPKTPIFKSGSISGTSYAYPLSSPSPTSTTFATSLSSNIKSQDTFNLNPTKFDFIFDVRPFNLYSKSRIQTSVNLSLPTTLLKRNSMNLSELIINMVEMDSSSKQIILDQLKEGQLERSLQILIYDQTSTNEAITFALYQTVAKFEKYHDKFDIYYLNGGFAKTLSDNANIVEHITINPNAAANTNNKNSPDEQKRTKCLSGFTLPSATNFKTKFVHSIKKNNDYSELNISTNNNNGNGNGNHDNSYFNGQAASNEHTMEGKKEVGPSYQYKIAPISKDVSLCKWLHFMKTCTNEDIVRQLHQKFNRVEEIEKRRLNKMCSKSKDSDTTTNTNSSNQETTIASPCCQQCTLIDFKLPQGIEFGYKNRYNNVWPYEHSRVKLDHGHFRSPGDDYFNGNYIAINTIVDGDCTYIATQNPLSSTIDDFWALVQQENVQIIINLDPKPVLYFNHPQVRSIETIGTPFSDFKLRKINNSIYHFHYLGWPDFGVPQYFQSLIELIELKNKMAESQHLSKKVIVHCSAGCGRTGVFITIDALIQGYSRNPQRMDTSEVDLVYKLVQHQRRQRISMVQTLDQFIVCYEVFATYLELKQQQEQQHQEKEKEGKEEKKGNEGNEAQPSSSMELNLNPDSGNSSQCLKMANILEIINNNMEEFTRRSTSSPNNNNNFIGSSGQPVRSPIVRESSVSTPSCTTATAAAAVERGDYFQFQNTSMSVSSR</sequence>
<dbReference type="InterPro" id="IPR000387">
    <property type="entry name" value="Tyr_Pase_dom"/>
</dbReference>
<evidence type="ECO:0000256" key="2">
    <source>
        <dbReference type="ARBA" id="ARBA00013064"/>
    </source>
</evidence>
<dbReference type="EC" id="3.1.3.48" evidence="2"/>
<feature type="region of interest" description="Disordered" evidence="3">
    <location>
        <begin position="396"/>
        <end position="416"/>
    </location>
</feature>
<evidence type="ECO:0000259" key="6">
    <source>
        <dbReference type="PROSITE" id="PS50206"/>
    </source>
</evidence>
<dbReference type="EMBL" id="JAHUZD010000028">
    <property type="protein sequence ID" value="KAI3405578.2"/>
    <property type="molecule type" value="Genomic_DNA"/>
</dbReference>
<dbReference type="InterPro" id="IPR001763">
    <property type="entry name" value="Rhodanese-like_dom"/>
</dbReference>
<dbReference type="PANTHER" id="PTHR19134:SF561">
    <property type="entry name" value="PROTEIN TYROSINE PHOSPHATASE 36E, ISOFORM A"/>
    <property type="match status" value="1"/>
</dbReference>
<dbReference type="Pfam" id="PF00102">
    <property type="entry name" value="Y_phosphatase"/>
    <property type="match status" value="2"/>
</dbReference>
<reference evidence="7" key="1">
    <citation type="journal article" date="2022" name="DNA Res.">
        <title>Genome analysis of five recently described species of the CUG-Ser clade uncovers Candida theae as a new hybrid lineage with pathogenic potential in the Candida parapsilosis species complex.</title>
        <authorList>
            <person name="Mixao V."/>
            <person name="Del Olmo V."/>
            <person name="Hegedusova E."/>
            <person name="Saus E."/>
            <person name="Pryszcz L."/>
            <person name="Cillingova A."/>
            <person name="Nosek J."/>
            <person name="Gabaldon T."/>
        </authorList>
    </citation>
    <scope>NUCLEOTIDE SEQUENCE</scope>
    <source>
        <strain evidence="7">CBS 10844</strain>
    </source>
</reference>
<dbReference type="RefSeq" id="XP_049181323.1">
    <property type="nucleotide sequence ID" value="XM_049322735.1"/>
</dbReference>
<dbReference type="Proteomes" id="UP001202479">
    <property type="component" value="Unassembled WGS sequence"/>
</dbReference>
<dbReference type="PROSITE" id="PS00383">
    <property type="entry name" value="TYR_PHOSPHATASE_1"/>
    <property type="match status" value="1"/>
</dbReference>
<dbReference type="InterPro" id="IPR000242">
    <property type="entry name" value="PTP_cat"/>
</dbReference>
<feature type="compositionally biased region" description="Low complexity" evidence="3">
    <location>
        <begin position="730"/>
        <end position="747"/>
    </location>
</feature>
<feature type="domain" description="Rhodanese" evidence="6">
    <location>
        <begin position="132"/>
        <end position="250"/>
    </location>
</feature>
<dbReference type="Gene3D" id="3.90.190.10">
    <property type="entry name" value="Protein tyrosine phosphatase superfamily"/>
    <property type="match status" value="2"/>
</dbReference>
<accession>A0AAI9SYJ7</accession>
<dbReference type="PANTHER" id="PTHR19134">
    <property type="entry name" value="RECEPTOR-TYPE TYROSINE-PROTEIN PHOSPHATASE"/>
    <property type="match status" value="1"/>
</dbReference>
<feature type="domain" description="Tyrosine-protein phosphatase" evidence="4">
    <location>
        <begin position="442"/>
        <end position="662"/>
    </location>
</feature>